<evidence type="ECO:0000313" key="3">
    <source>
        <dbReference type="Proteomes" id="UP000322981"/>
    </source>
</evidence>
<comment type="caution">
    <text evidence="2">The sequence shown here is derived from an EMBL/GenBank/DDBJ whole genome shotgun (WGS) entry which is preliminary data.</text>
</comment>
<dbReference type="Pfam" id="PF13279">
    <property type="entry name" value="4HBT_2"/>
    <property type="match status" value="1"/>
</dbReference>
<name>A0A5M8FQH3_9GAMM</name>
<dbReference type="InterPro" id="IPR050563">
    <property type="entry name" value="4-hydroxybenzoyl-CoA_TE"/>
</dbReference>
<dbReference type="InterPro" id="IPR029069">
    <property type="entry name" value="HotDog_dom_sf"/>
</dbReference>
<dbReference type="EMBL" id="VWXX01000006">
    <property type="protein sequence ID" value="KAA6186026.1"/>
    <property type="molecule type" value="Genomic_DNA"/>
</dbReference>
<proteinExistence type="predicted"/>
<dbReference type="Gene3D" id="3.10.129.10">
    <property type="entry name" value="Hotdog Thioesterase"/>
    <property type="match status" value="1"/>
</dbReference>
<accession>A0A5M8FQH3</accession>
<dbReference type="AlphaFoldDB" id="A0A5M8FQH3"/>
<dbReference type="PANTHER" id="PTHR31793:SF37">
    <property type="entry name" value="ACYL-COA THIOESTER HYDROLASE YBGC"/>
    <property type="match status" value="1"/>
</dbReference>
<sequence length="138" mass="15441">MSKPAYEHPFRVALHDTDAAGVLFFAHLFRRAHDAYEAWMASLGFPLPEMIREGRIALPLVHAEADYRRPLRHGDGVQVEISIAALETSRFSIDYRFQTEQGTAATARTVHACIHPGEKGARPLPEPLHAMLRACQVN</sequence>
<gene>
    <name evidence="2" type="ORF">F2Q65_06575</name>
</gene>
<dbReference type="CDD" id="cd00586">
    <property type="entry name" value="4HBT"/>
    <property type="match status" value="1"/>
</dbReference>
<dbReference type="PANTHER" id="PTHR31793">
    <property type="entry name" value="4-HYDROXYBENZOYL-COA THIOESTERASE FAMILY MEMBER"/>
    <property type="match status" value="1"/>
</dbReference>
<dbReference type="OrthoDB" id="21822at2"/>
<dbReference type="Proteomes" id="UP000322981">
    <property type="component" value="Unassembled WGS sequence"/>
</dbReference>
<evidence type="ECO:0000256" key="1">
    <source>
        <dbReference type="ARBA" id="ARBA00022801"/>
    </source>
</evidence>
<evidence type="ECO:0000313" key="2">
    <source>
        <dbReference type="EMBL" id="KAA6186026.1"/>
    </source>
</evidence>
<protein>
    <submittedName>
        <fullName evidence="2">Acyl-CoA thioesterase</fullName>
    </submittedName>
</protein>
<reference evidence="2 3" key="1">
    <citation type="submission" date="2019-09" db="EMBL/GenBank/DDBJ databases">
        <title>Whole-genome sequence of the purple sulfur bacterium Thiohalocapsa marina DSM 19078.</title>
        <authorList>
            <person name="Kyndt J.A."/>
            <person name="Meyer T.E."/>
        </authorList>
    </citation>
    <scope>NUCLEOTIDE SEQUENCE [LARGE SCALE GENOMIC DNA]</scope>
    <source>
        <strain evidence="2 3">DSM 19078</strain>
    </source>
</reference>
<keyword evidence="1" id="KW-0378">Hydrolase</keyword>
<dbReference type="GO" id="GO:0047617">
    <property type="term" value="F:fatty acyl-CoA hydrolase activity"/>
    <property type="evidence" value="ECO:0007669"/>
    <property type="project" value="TreeGrafter"/>
</dbReference>
<dbReference type="SUPFAM" id="SSF54637">
    <property type="entry name" value="Thioesterase/thiol ester dehydrase-isomerase"/>
    <property type="match status" value="1"/>
</dbReference>
<organism evidence="2 3">
    <name type="scientific">Thiohalocapsa marina</name>
    <dbReference type="NCBI Taxonomy" id="424902"/>
    <lineage>
        <taxon>Bacteria</taxon>
        <taxon>Pseudomonadati</taxon>
        <taxon>Pseudomonadota</taxon>
        <taxon>Gammaproteobacteria</taxon>
        <taxon>Chromatiales</taxon>
        <taxon>Chromatiaceae</taxon>
        <taxon>Thiohalocapsa</taxon>
    </lineage>
</organism>
<keyword evidence="3" id="KW-1185">Reference proteome</keyword>
<dbReference type="RefSeq" id="WP_150091646.1">
    <property type="nucleotide sequence ID" value="NZ_JBFUOH010000134.1"/>
</dbReference>